<evidence type="ECO:0000256" key="2">
    <source>
        <dbReference type="RuleBase" id="RU362080"/>
    </source>
</evidence>
<dbReference type="EMBL" id="SDPW01000001">
    <property type="protein sequence ID" value="RXZ54384.1"/>
    <property type="molecule type" value="Genomic_DNA"/>
</dbReference>
<dbReference type="SUPFAM" id="SSF143120">
    <property type="entry name" value="YefM-like"/>
    <property type="match status" value="1"/>
</dbReference>
<evidence type="ECO:0000256" key="1">
    <source>
        <dbReference type="ARBA" id="ARBA00009981"/>
    </source>
</evidence>
<dbReference type="AlphaFoldDB" id="A0A4Q2K447"/>
<dbReference type="Gene3D" id="3.40.1620.10">
    <property type="entry name" value="YefM-like domain"/>
    <property type="match status" value="1"/>
</dbReference>
<evidence type="ECO:0000313" key="4">
    <source>
        <dbReference type="Proteomes" id="UP000293345"/>
    </source>
</evidence>
<evidence type="ECO:0000313" key="3">
    <source>
        <dbReference type="EMBL" id="RXZ54384.1"/>
    </source>
</evidence>
<comment type="caution">
    <text evidence="3">The sequence shown here is derived from an EMBL/GenBank/DDBJ whole genome shotgun (WGS) entry which is preliminary data.</text>
</comment>
<dbReference type="NCBIfam" id="TIGR01552">
    <property type="entry name" value="phd_fam"/>
    <property type="match status" value="1"/>
</dbReference>
<dbReference type="InterPro" id="IPR036165">
    <property type="entry name" value="YefM-like_sf"/>
</dbReference>
<dbReference type="RefSeq" id="WP_129424701.1">
    <property type="nucleotide sequence ID" value="NZ_DBFAJO010000018.1"/>
</dbReference>
<reference evidence="3 4" key="1">
    <citation type="submission" date="2019-01" db="EMBL/GenBank/DDBJ databases">
        <title>Senegalimassilia sp. nov. KGMB04484 isolated human feces.</title>
        <authorList>
            <person name="Han K.-I."/>
            <person name="Kim J.-S."/>
            <person name="Lee K.C."/>
            <person name="Suh M.K."/>
            <person name="Eom M.K."/>
            <person name="Lee J.H."/>
            <person name="Park S.-H."/>
            <person name="Kang S.W."/>
            <person name="Park J.-E."/>
            <person name="Oh B.S."/>
            <person name="Yu S.Y."/>
            <person name="Choi S.-H."/>
            <person name="Lee D.H."/>
            <person name="Yoon H."/>
            <person name="Kim B.-Y."/>
            <person name="Lee J.H."/>
            <person name="Lee J.-S."/>
        </authorList>
    </citation>
    <scope>NUCLEOTIDE SEQUENCE [LARGE SCALE GENOMIC DNA]</scope>
    <source>
        <strain evidence="3 4">KGMB04484</strain>
    </source>
</reference>
<gene>
    <name evidence="3" type="ORF">ET524_07750</name>
</gene>
<accession>A0A4Q2K447</accession>
<dbReference type="Proteomes" id="UP000293345">
    <property type="component" value="Unassembled WGS sequence"/>
</dbReference>
<comment type="similarity">
    <text evidence="1 2">Belongs to the phD/YefM antitoxin family.</text>
</comment>
<comment type="function">
    <text evidence="2">Antitoxin component of a type II toxin-antitoxin (TA) system.</text>
</comment>
<dbReference type="Pfam" id="PF02604">
    <property type="entry name" value="PhdYeFM_antitox"/>
    <property type="match status" value="1"/>
</dbReference>
<dbReference type="InterPro" id="IPR006442">
    <property type="entry name" value="Antitoxin_Phd/YefM"/>
</dbReference>
<keyword evidence="4" id="KW-1185">Reference proteome</keyword>
<organism evidence="3 4">
    <name type="scientific">Senegalimassilia faecalis</name>
    <dbReference type="NCBI Taxonomy" id="2509433"/>
    <lineage>
        <taxon>Bacteria</taxon>
        <taxon>Bacillati</taxon>
        <taxon>Actinomycetota</taxon>
        <taxon>Coriobacteriia</taxon>
        <taxon>Coriobacteriales</taxon>
        <taxon>Coriobacteriaceae</taxon>
        <taxon>Senegalimassilia</taxon>
    </lineage>
</organism>
<dbReference type="OrthoDB" id="9795585at2"/>
<proteinExistence type="inferred from homology"/>
<protein>
    <recommendedName>
        <fullName evidence="2">Antitoxin</fullName>
    </recommendedName>
</protein>
<sequence length="91" mass="10201">MNIRPISDLRNKYGEVEKDVRESGPVFLTKNGYGSMVVMSMEQFEHINGSVEDALDAADKQAATTTQRYTHDEVFSSIRKGLSYGRDARAL</sequence>
<name>A0A4Q2K447_9ACTN</name>